<dbReference type="InterPro" id="IPR025110">
    <property type="entry name" value="AMP-bd_C"/>
</dbReference>
<dbReference type="InterPro" id="IPR006162">
    <property type="entry name" value="Ppantetheine_attach_site"/>
</dbReference>
<dbReference type="Gene3D" id="3.30.300.30">
    <property type="match status" value="1"/>
</dbReference>
<dbReference type="InterPro" id="IPR045851">
    <property type="entry name" value="AMP-bd_C_sf"/>
</dbReference>
<dbReference type="Pfam" id="PF00501">
    <property type="entry name" value="AMP-binding"/>
    <property type="match status" value="1"/>
</dbReference>
<dbReference type="SUPFAM" id="SSF52777">
    <property type="entry name" value="CoA-dependent acyltransferases"/>
    <property type="match status" value="2"/>
</dbReference>
<dbReference type="Gene3D" id="3.40.50.720">
    <property type="entry name" value="NAD(P)-binding Rossmann-like Domain"/>
    <property type="match status" value="1"/>
</dbReference>
<dbReference type="PIRSF" id="PIRSF001617">
    <property type="entry name" value="Alpha-AR"/>
    <property type="match status" value="1"/>
</dbReference>
<evidence type="ECO:0000256" key="1">
    <source>
        <dbReference type="ARBA" id="ARBA00001957"/>
    </source>
</evidence>
<dbReference type="PANTHER" id="PTHR45527">
    <property type="entry name" value="NONRIBOSOMAL PEPTIDE SYNTHETASE"/>
    <property type="match status" value="1"/>
</dbReference>
<comment type="caution">
    <text evidence="6">The sequence shown here is derived from an EMBL/GenBank/DDBJ whole genome shotgun (WGS) entry which is preliminary data.</text>
</comment>
<comment type="cofactor">
    <cofactor evidence="1">
        <name>pantetheine 4'-phosphate</name>
        <dbReference type="ChEBI" id="CHEBI:47942"/>
    </cofactor>
</comment>
<dbReference type="PROSITE" id="PS00012">
    <property type="entry name" value="PHOSPHOPANTETHEINE"/>
    <property type="match status" value="1"/>
</dbReference>
<dbReference type="InterPro" id="IPR009081">
    <property type="entry name" value="PP-bd_ACP"/>
</dbReference>
<name>A0ABN0T3C2_9PSEU</name>
<dbReference type="InterPro" id="IPR036291">
    <property type="entry name" value="NAD(P)-bd_dom_sf"/>
</dbReference>
<dbReference type="SUPFAM" id="SSF56801">
    <property type="entry name" value="Acetyl-CoA synthetase-like"/>
    <property type="match status" value="1"/>
</dbReference>
<evidence type="ECO:0000256" key="2">
    <source>
        <dbReference type="ARBA" id="ARBA00022450"/>
    </source>
</evidence>
<dbReference type="InterPro" id="IPR023213">
    <property type="entry name" value="CAT-like_dom_sf"/>
</dbReference>
<dbReference type="InterPro" id="IPR000873">
    <property type="entry name" value="AMP-dep_synth/lig_dom"/>
</dbReference>
<dbReference type="CDD" id="cd05930">
    <property type="entry name" value="A_NRPS"/>
    <property type="match status" value="1"/>
</dbReference>
<dbReference type="Gene3D" id="2.30.38.10">
    <property type="entry name" value="Luciferase, Domain 3"/>
    <property type="match status" value="1"/>
</dbReference>
<keyword evidence="2" id="KW-0596">Phosphopantetheine</keyword>
<dbReference type="CDD" id="cd19531">
    <property type="entry name" value="LCL_NRPS-like"/>
    <property type="match status" value="1"/>
</dbReference>
<dbReference type="InterPro" id="IPR001242">
    <property type="entry name" value="Condensation_dom"/>
</dbReference>
<proteinExistence type="predicted"/>
<keyword evidence="3" id="KW-0597">Phosphoprotein</keyword>
<keyword evidence="7" id="KW-1185">Reference proteome</keyword>
<protein>
    <submittedName>
        <fullName evidence="6">Thioester reductase domain-containing protein</fullName>
    </submittedName>
</protein>
<sequence>MTELSDHRERLLERLLAQRGLGGRQSVPRRPEGAVVPLTGNQRGLWLTGRLGLDAGAYAMFAALRIAGDLDPARLREAVDVVVDRHEALRTRIVDDEGTPAQRVLPSLSAPVVVTDLDGSLEDVVVSEVDTPFDLEAGPLVRVRLIRVAPGSSALVVTAHHIVCDDVSLGQVAREIGDAYAGVALEPVGAQFPDYAHWQSGRLADGERQRQLDHWADRLAGAPEVLDLAADRARTPNRTVAGGSHRFVVPAALTGRLAELTRAHGCTTFAGLLAAFSLVLSRRSGTDDLVVGSPTTHRPFPELERSVGMFVTTTALRMDLSGDPTVAELLARAKAVAVDALDHAEVSFDEVAARVAPRRDLAHHPLFQVMLVLNRGGGAGRWAGLPAEPLTVDRGTSRFDLTLHVRETDGDWPANLDYSTDLFEPDTVARFAEQLLTVLASWTAGSRLSTVEWTTEADRVAAELLNAQPAPDGADVLTRIAEQVRAHPDTTAVLEVGGSSLTFAELDRRANKVAHVLADLGVGPEVPVGLALKAGVDAFVALLAVLKAGGAYVPLDPAHPPARLAGLLADCGAPVVITAPGTRDRFGEFHGALLDTADDAFTGEAGEPPAFDAHPGRLAYVIYTSGSTGVPKGVQVQHDTLANLARAFVELHDFGPGQRILMVPPLSFDASVGDVFPAWCAGAAVAVHPEPAAIGGPDLLRLCAEHGLTAVDAPAALWKRWVADLEGITDTGGPLRVMMIGGEAVPPATVAAWAAATGVALVNHYGPTETTVCATAYRTRDAGEVDARSATLPIGRPLPGVRAYVLDADLRPVAVGVPGQLYIGGRAPARGYRGDPARTASVYLPDPSVPGGRMYATGDLTRLLPDGTLEFLGRVDDQVKLRGHRIEPGEVRAALLKHPKLVDAAVAVRSDTLVAYVVARPGETAPELDELRAFCAEHLPESMLPGARVALDELPLTAHGKVDVRKLPEPVVDAKPYEPPRTAVERVLAEIWSEVLNAPLVGRHDSFFGLGGHSLIAAAVLAKVRTLLGVTVPLRALFATADLAELAEVVESAAASDHTFAKRYKSGLPSVEQMWRDATPPDDIAPTAPAVTGPAQRVLLTGATGFLGAHLVAELLTRTDAEIHCLVRAETPAVASARIRANLRRAHLDVPEDVLTRIVPVVGDMSKPMLGLSEHDFDGLAESMDAVYHNGAVMNFVLTYQWMMPPHVGSTVDVLRLATRYRTKPLHLMSTLGVFLGASYDQQVVKETDRPEDPAGLDTGYHTTKWVADMMGVLARDRGVPVSIHRIAAIVGDVRTGTAKTESYLSRQIATCAHTGAVPRTQDVIDMLPVDRLAAAIAGISTRPEHHGKDFHYYRADGFRYADLGDVLTAKGYPTKALDYQEWRALMLESPDSAFGPLAFGLTTTRRAHPVFDCTATWAAAAECGVEFPPADAEMIGRHIDFLATAGVLPERS</sequence>
<dbReference type="Pfam" id="PF00668">
    <property type="entry name" value="Condensation"/>
    <property type="match status" value="1"/>
</dbReference>
<organism evidence="6 7">
    <name type="scientific">Saccharothrix mutabilis subsp. mutabilis</name>
    <dbReference type="NCBI Taxonomy" id="66855"/>
    <lineage>
        <taxon>Bacteria</taxon>
        <taxon>Bacillati</taxon>
        <taxon>Actinomycetota</taxon>
        <taxon>Actinomycetes</taxon>
        <taxon>Pseudonocardiales</taxon>
        <taxon>Pseudonocardiaceae</taxon>
        <taxon>Saccharothrix</taxon>
    </lineage>
</organism>
<dbReference type="SUPFAM" id="SSF51735">
    <property type="entry name" value="NAD(P)-binding Rossmann-fold domains"/>
    <property type="match status" value="1"/>
</dbReference>
<dbReference type="InterPro" id="IPR010071">
    <property type="entry name" value="AA_adenyl_dom"/>
</dbReference>
<dbReference type="CDD" id="cd05235">
    <property type="entry name" value="SDR_e1"/>
    <property type="match status" value="1"/>
</dbReference>
<evidence type="ECO:0000259" key="5">
    <source>
        <dbReference type="PROSITE" id="PS50075"/>
    </source>
</evidence>
<dbReference type="Proteomes" id="UP001500416">
    <property type="component" value="Unassembled WGS sequence"/>
</dbReference>
<dbReference type="NCBIfam" id="TIGR01733">
    <property type="entry name" value="AA-adenyl-dom"/>
    <property type="match status" value="1"/>
</dbReference>
<evidence type="ECO:0000313" key="6">
    <source>
        <dbReference type="EMBL" id="GAA0210904.1"/>
    </source>
</evidence>
<dbReference type="Gene3D" id="1.10.1200.10">
    <property type="entry name" value="ACP-like"/>
    <property type="match status" value="1"/>
</dbReference>
<dbReference type="Pfam" id="PF13193">
    <property type="entry name" value="AMP-binding_C"/>
    <property type="match status" value="1"/>
</dbReference>
<reference evidence="6 7" key="1">
    <citation type="journal article" date="2019" name="Int. J. Syst. Evol. Microbiol.">
        <title>The Global Catalogue of Microorganisms (GCM) 10K type strain sequencing project: providing services to taxonomists for standard genome sequencing and annotation.</title>
        <authorList>
            <consortium name="The Broad Institute Genomics Platform"/>
            <consortium name="The Broad Institute Genome Sequencing Center for Infectious Disease"/>
            <person name="Wu L."/>
            <person name="Ma J."/>
        </authorList>
    </citation>
    <scope>NUCLEOTIDE SEQUENCE [LARGE SCALE GENOMIC DNA]</scope>
    <source>
        <strain evidence="6 7">JCM 3380</strain>
    </source>
</reference>
<accession>A0ABN0T3C2</accession>
<dbReference type="Pfam" id="PF00550">
    <property type="entry name" value="PP-binding"/>
    <property type="match status" value="1"/>
</dbReference>
<dbReference type="InterPro" id="IPR020845">
    <property type="entry name" value="AMP-binding_CS"/>
</dbReference>
<dbReference type="PANTHER" id="PTHR45527:SF1">
    <property type="entry name" value="FATTY ACID SYNTHASE"/>
    <property type="match status" value="1"/>
</dbReference>
<feature type="domain" description="Carrier" evidence="5">
    <location>
        <begin position="979"/>
        <end position="1054"/>
    </location>
</feature>
<keyword evidence="4" id="KW-0436">Ligase</keyword>
<dbReference type="PROSITE" id="PS50075">
    <property type="entry name" value="CARRIER"/>
    <property type="match status" value="1"/>
</dbReference>
<dbReference type="EMBL" id="BAAABU010000001">
    <property type="protein sequence ID" value="GAA0210904.1"/>
    <property type="molecule type" value="Genomic_DNA"/>
</dbReference>
<dbReference type="Gene3D" id="3.40.50.980">
    <property type="match status" value="2"/>
</dbReference>
<dbReference type="NCBIfam" id="TIGR01746">
    <property type="entry name" value="Thioester-redct"/>
    <property type="match status" value="1"/>
</dbReference>
<evidence type="ECO:0000256" key="4">
    <source>
        <dbReference type="ARBA" id="ARBA00022598"/>
    </source>
</evidence>
<dbReference type="RefSeq" id="WP_343931993.1">
    <property type="nucleotide sequence ID" value="NZ_BAAABU010000001.1"/>
</dbReference>
<dbReference type="PROSITE" id="PS00455">
    <property type="entry name" value="AMP_BINDING"/>
    <property type="match status" value="1"/>
</dbReference>
<dbReference type="Gene3D" id="3.30.559.10">
    <property type="entry name" value="Chloramphenicol acetyltransferase-like domain"/>
    <property type="match status" value="1"/>
</dbReference>
<dbReference type="SUPFAM" id="SSF47336">
    <property type="entry name" value="ACP-like"/>
    <property type="match status" value="1"/>
</dbReference>
<evidence type="ECO:0000313" key="7">
    <source>
        <dbReference type="Proteomes" id="UP001500416"/>
    </source>
</evidence>
<dbReference type="InterPro" id="IPR036736">
    <property type="entry name" value="ACP-like_sf"/>
</dbReference>
<dbReference type="InterPro" id="IPR013120">
    <property type="entry name" value="FAR_NAD-bd"/>
</dbReference>
<dbReference type="InterPro" id="IPR010080">
    <property type="entry name" value="Thioester_reductase-like_dom"/>
</dbReference>
<dbReference type="Gene3D" id="3.30.559.30">
    <property type="entry name" value="Nonribosomal peptide synthetase, condensation domain"/>
    <property type="match status" value="1"/>
</dbReference>
<gene>
    <name evidence="6" type="ORF">GCM10010492_05850</name>
</gene>
<evidence type="ECO:0000256" key="3">
    <source>
        <dbReference type="ARBA" id="ARBA00022553"/>
    </source>
</evidence>
<dbReference type="Pfam" id="PF07993">
    <property type="entry name" value="NAD_binding_4"/>
    <property type="match status" value="1"/>
</dbReference>